<dbReference type="GO" id="GO:0008270">
    <property type="term" value="F:zinc ion binding"/>
    <property type="evidence" value="ECO:0007669"/>
    <property type="project" value="TreeGrafter"/>
</dbReference>
<dbReference type="InterPro" id="IPR036388">
    <property type="entry name" value="WH-like_DNA-bd_sf"/>
</dbReference>
<evidence type="ECO:0000256" key="5">
    <source>
        <dbReference type="ARBA" id="ARBA00023125"/>
    </source>
</evidence>
<evidence type="ECO:0000313" key="10">
    <source>
        <dbReference type="Proteomes" id="UP000433181"/>
    </source>
</evidence>
<feature type="binding site" evidence="7">
    <location>
        <position position="148"/>
    </location>
    <ligand>
        <name>Zn(2+)</name>
        <dbReference type="ChEBI" id="CHEBI:29105"/>
    </ligand>
</feature>
<dbReference type="RefSeq" id="WP_154406554.1">
    <property type="nucleotide sequence ID" value="NZ_JAQXJM010000048.1"/>
</dbReference>
<comment type="caution">
    <text evidence="9">The sequence shown here is derived from an EMBL/GenBank/DDBJ whole genome shotgun (WGS) entry which is preliminary data.</text>
</comment>
<sequence>MSATYSLDDLRQKLQNSPYKCTHQRRVVLEVFVNNPGVHLSAEEVHDILKQKSADIGLATVYRALELLCSKEIGILQKIDFGDGCSRYELNLTEPNSHQHHHMICTNCKKVIEFSEDMLDDLEADIMKKCGFKVTDHQVKFFGLCEECRNEIAN</sequence>
<dbReference type="Gene3D" id="1.10.10.10">
    <property type="entry name" value="Winged helix-like DNA-binding domain superfamily/Winged helix DNA-binding domain"/>
    <property type="match status" value="1"/>
</dbReference>
<dbReference type="Proteomes" id="UP000433181">
    <property type="component" value="Unassembled WGS sequence"/>
</dbReference>
<dbReference type="InterPro" id="IPR043135">
    <property type="entry name" value="Fur_C"/>
</dbReference>
<evidence type="ECO:0000256" key="3">
    <source>
        <dbReference type="ARBA" id="ARBA00022833"/>
    </source>
</evidence>
<dbReference type="Gene3D" id="3.30.1490.190">
    <property type="match status" value="1"/>
</dbReference>
<dbReference type="GO" id="GO:1900376">
    <property type="term" value="P:regulation of secondary metabolite biosynthetic process"/>
    <property type="evidence" value="ECO:0007669"/>
    <property type="project" value="TreeGrafter"/>
</dbReference>
<name>A0A6I2UFK3_9FIRM</name>
<keyword evidence="3 7" id="KW-0862">Zinc</keyword>
<dbReference type="AlphaFoldDB" id="A0A6I2UFK3"/>
<dbReference type="PANTHER" id="PTHR33202">
    <property type="entry name" value="ZINC UPTAKE REGULATION PROTEIN"/>
    <property type="match status" value="1"/>
</dbReference>
<evidence type="ECO:0000256" key="7">
    <source>
        <dbReference type="PIRSR" id="PIRSR602481-1"/>
    </source>
</evidence>
<dbReference type="InterPro" id="IPR002481">
    <property type="entry name" value="FUR"/>
</dbReference>
<evidence type="ECO:0000256" key="6">
    <source>
        <dbReference type="ARBA" id="ARBA00023163"/>
    </source>
</evidence>
<evidence type="ECO:0000256" key="4">
    <source>
        <dbReference type="ARBA" id="ARBA00023015"/>
    </source>
</evidence>
<dbReference type="Pfam" id="PF01475">
    <property type="entry name" value="FUR"/>
    <property type="match status" value="1"/>
</dbReference>
<keyword evidence="7" id="KW-0479">Metal-binding</keyword>
<gene>
    <name evidence="9" type="ORF">FYJ84_05245</name>
</gene>
<keyword evidence="5" id="KW-0238">DNA-binding</keyword>
<dbReference type="InterPro" id="IPR036390">
    <property type="entry name" value="WH_DNA-bd_sf"/>
</dbReference>
<dbReference type="EMBL" id="VUNR01000007">
    <property type="protein sequence ID" value="MSU08390.1"/>
    <property type="molecule type" value="Genomic_DNA"/>
</dbReference>
<feature type="binding site" evidence="7">
    <location>
        <position position="145"/>
    </location>
    <ligand>
        <name>Zn(2+)</name>
        <dbReference type="ChEBI" id="CHEBI:29105"/>
    </ligand>
</feature>
<evidence type="ECO:0000256" key="1">
    <source>
        <dbReference type="ARBA" id="ARBA00007957"/>
    </source>
</evidence>
<organism evidence="9 10">
    <name type="scientific">Anaerovibrio slackiae</name>
    <dbReference type="NCBI Taxonomy" id="2652309"/>
    <lineage>
        <taxon>Bacteria</taxon>
        <taxon>Bacillati</taxon>
        <taxon>Bacillota</taxon>
        <taxon>Negativicutes</taxon>
        <taxon>Selenomonadales</taxon>
        <taxon>Selenomonadaceae</taxon>
        <taxon>Anaerovibrio</taxon>
    </lineage>
</organism>
<evidence type="ECO:0000256" key="2">
    <source>
        <dbReference type="ARBA" id="ARBA00022491"/>
    </source>
</evidence>
<reference evidence="9 10" key="1">
    <citation type="submission" date="2019-08" db="EMBL/GenBank/DDBJ databases">
        <title>In-depth cultivation of the pig gut microbiome towards novel bacterial diversity and tailored functional studies.</title>
        <authorList>
            <person name="Wylensek D."/>
            <person name="Hitch T.C.A."/>
            <person name="Clavel T."/>
        </authorList>
    </citation>
    <scope>NUCLEOTIDE SEQUENCE [LARGE SCALE GENOMIC DNA]</scope>
    <source>
        <strain evidence="9 10">WCA-693-APC-5D-A</strain>
    </source>
</reference>
<feature type="binding site" evidence="7">
    <location>
        <position position="105"/>
    </location>
    <ligand>
        <name>Zn(2+)</name>
        <dbReference type="ChEBI" id="CHEBI:29105"/>
    </ligand>
</feature>
<comment type="cofactor">
    <cofactor evidence="7">
        <name>Zn(2+)</name>
        <dbReference type="ChEBI" id="CHEBI:29105"/>
    </cofactor>
    <text evidence="7">Binds 1 zinc ion per subunit.</text>
</comment>
<comment type="cofactor">
    <cofactor evidence="8">
        <name>Mn(2+)</name>
        <dbReference type="ChEBI" id="CHEBI:29035"/>
    </cofactor>
    <cofactor evidence="8">
        <name>Fe(2+)</name>
        <dbReference type="ChEBI" id="CHEBI:29033"/>
    </cofactor>
    <text evidence="8">Binds 1 Mn(2+) or Fe(2+) ion per subunit.</text>
</comment>
<dbReference type="GO" id="GO:0045892">
    <property type="term" value="P:negative regulation of DNA-templated transcription"/>
    <property type="evidence" value="ECO:0007669"/>
    <property type="project" value="TreeGrafter"/>
</dbReference>
<protein>
    <submittedName>
        <fullName evidence="9">Transcriptional repressor</fullName>
    </submittedName>
</protein>
<dbReference type="GO" id="GO:0000976">
    <property type="term" value="F:transcription cis-regulatory region binding"/>
    <property type="evidence" value="ECO:0007669"/>
    <property type="project" value="TreeGrafter"/>
</dbReference>
<keyword evidence="2" id="KW-0678">Repressor</keyword>
<dbReference type="GeneID" id="96778314"/>
<keyword evidence="6" id="KW-0804">Transcription</keyword>
<dbReference type="GO" id="GO:0003700">
    <property type="term" value="F:DNA-binding transcription factor activity"/>
    <property type="evidence" value="ECO:0007669"/>
    <property type="project" value="InterPro"/>
</dbReference>
<keyword evidence="10" id="KW-1185">Reference proteome</keyword>
<proteinExistence type="inferred from homology"/>
<evidence type="ECO:0000256" key="8">
    <source>
        <dbReference type="PIRSR" id="PIRSR602481-2"/>
    </source>
</evidence>
<dbReference type="SUPFAM" id="SSF46785">
    <property type="entry name" value="Winged helix' DNA-binding domain"/>
    <property type="match status" value="1"/>
</dbReference>
<keyword evidence="4" id="KW-0805">Transcription regulation</keyword>
<feature type="binding site" evidence="7">
    <location>
        <position position="108"/>
    </location>
    <ligand>
        <name>Zn(2+)</name>
        <dbReference type="ChEBI" id="CHEBI:29105"/>
    </ligand>
</feature>
<accession>A0A6I2UFK3</accession>
<keyword evidence="8" id="KW-0408">Iron</keyword>
<dbReference type="PANTHER" id="PTHR33202:SF7">
    <property type="entry name" value="FERRIC UPTAKE REGULATION PROTEIN"/>
    <property type="match status" value="1"/>
</dbReference>
<feature type="binding site" evidence="8">
    <location>
        <position position="137"/>
    </location>
    <ligand>
        <name>Fe cation</name>
        <dbReference type="ChEBI" id="CHEBI:24875"/>
    </ligand>
</feature>
<comment type="similarity">
    <text evidence="1">Belongs to the Fur family.</text>
</comment>
<evidence type="ECO:0000313" key="9">
    <source>
        <dbReference type="EMBL" id="MSU08390.1"/>
    </source>
</evidence>
<dbReference type="CDD" id="cd07153">
    <property type="entry name" value="Fur_like"/>
    <property type="match status" value="1"/>
</dbReference>